<dbReference type="PROSITE" id="PS50405">
    <property type="entry name" value="GST_CTER"/>
    <property type="match status" value="1"/>
</dbReference>
<dbReference type="InterPro" id="IPR003081">
    <property type="entry name" value="GST_mu"/>
</dbReference>
<dbReference type="GO" id="GO:0005737">
    <property type="term" value="C:cytoplasm"/>
    <property type="evidence" value="ECO:0007669"/>
    <property type="project" value="UniProtKB-SubCell"/>
</dbReference>
<comment type="similarity">
    <text evidence="2 7">Belongs to the GST superfamily. Mu family.</text>
</comment>
<evidence type="ECO:0000259" key="8">
    <source>
        <dbReference type="PROSITE" id="PS50404"/>
    </source>
</evidence>
<dbReference type="InterPro" id="IPR004045">
    <property type="entry name" value="Glutathione_S-Trfase_N"/>
</dbReference>
<keyword evidence="4" id="KW-0963">Cytoplasm</keyword>
<dbReference type="SFLD" id="SFLDG01205">
    <property type="entry name" value="AMPS.1"/>
    <property type="match status" value="1"/>
</dbReference>
<dbReference type="SUPFAM" id="SSF47616">
    <property type="entry name" value="GST C-terminal domain-like"/>
    <property type="match status" value="1"/>
</dbReference>
<dbReference type="Pfam" id="PF02798">
    <property type="entry name" value="GST_N"/>
    <property type="match status" value="1"/>
</dbReference>
<dbReference type="PRINTS" id="PR01267">
    <property type="entry name" value="GSTRNSFRASEM"/>
</dbReference>
<keyword evidence="5 7" id="KW-0808">Transferase</keyword>
<protein>
    <recommendedName>
        <fullName evidence="7">Glutathione S-transferase</fullName>
        <ecNumber evidence="7">2.5.1.18</ecNumber>
    </recommendedName>
</protein>
<dbReference type="Gene3D" id="3.40.30.10">
    <property type="entry name" value="Glutaredoxin"/>
    <property type="match status" value="1"/>
</dbReference>
<dbReference type="GO" id="GO:0004364">
    <property type="term" value="F:glutathione transferase activity"/>
    <property type="evidence" value="ECO:0007669"/>
    <property type="project" value="UniProtKB-EC"/>
</dbReference>
<dbReference type="SFLD" id="SFLDS00019">
    <property type="entry name" value="Glutathione_Transferase_(cytos"/>
    <property type="match status" value="1"/>
</dbReference>
<comment type="subcellular location">
    <subcellularLocation>
        <location evidence="1">Cytoplasm</location>
    </subcellularLocation>
</comment>
<evidence type="ECO:0000256" key="1">
    <source>
        <dbReference type="ARBA" id="ARBA00004496"/>
    </source>
</evidence>
<dbReference type="FunFam" id="1.20.1050.10:FF:000003">
    <property type="entry name" value="Glutathione S-transferase 2"/>
    <property type="match status" value="1"/>
</dbReference>
<dbReference type="EC" id="2.5.1.18" evidence="7"/>
<reference evidence="10" key="1">
    <citation type="submission" date="2025-08" db="UniProtKB">
        <authorList>
            <consortium name="Ensembl"/>
        </authorList>
    </citation>
    <scope>IDENTIFICATION</scope>
</reference>
<name>A0A8D2J963_VARKO</name>
<keyword evidence="6" id="KW-0443">Lipid metabolism</keyword>
<dbReference type="InterPro" id="IPR050213">
    <property type="entry name" value="GST_superfamily"/>
</dbReference>
<dbReference type="InterPro" id="IPR040079">
    <property type="entry name" value="Glutathione_S-Trfase"/>
</dbReference>
<dbReference type="SUPFAM" id="SSF52833">
    <property type="entry name" value="Thioredoxin-like"/>
    <property type="match status" value="1"/>
</dbReference>
<dbReference type="PANTHER" id="PTHR11571:SF137">
    <property type="entry name" value="GLUTATHIONE S-TRANSFERASE MU 4"/>
    <property type="match status" value="1"/>
</dbReference>
<dbReference type="AlphaFoldDB" id="A0A8D2J963"/>
<dbReference type="Pfam" id="PF00043">
    <property type="entry name" value="GST_C"/>
    <property type="match status" value="1"/>
</dbReference>
<dbReference type="InterPro" id="IPR004046">
    <property type="entry name" value="GST_C"/>
</dbReference>
<feature type="domain" description="GST C-terminal" evidence="9">
    <location>
        <begin position="91"/>
        <end position="209"/>
    </location>
</feature>
<dbReference type="Ensembl" id="ENSVKKT00000008472.1">
    <property type="protein sequence ID" value="ENSVKKP00000008257.1"/>
    <property type="gene ID" value="ENSVKKG00000005879.1"/>
</dbReference>
<dbReference type="FunFam" id="3.40.30.10:FF:000019">
    <property type="entry name" value="Glutathione S-transferase Mu"/>
    <property type="match status" value="1"/>
</dbReference>
<gene>
    <name evidence="10" type="primary">LOC123033972</name>
</gene>
<evidence type="ECO:0000259" key="9">
    <source>
        <dbReference type="PROSITE" id="PS50405"/>
    </source>
</evidence>
<dbReference type="GO" id="GO:0006749">
    <property type="term" value="P:glutathione metabolic process"/>
    <property type="evidence" value="ECO:0007669"/>
    <property type="project" value="TreeGrafter"/>
</dbReference>
<dbReference type="SFLD" id="SFLDG00363">
    <property type="entry name" value="AMPS_(cytGST):_Alpha-__Mu-__Pi"/>
    <property type="match status" value="1"/>
</dbReference>
<dbReference type="CDD" id="cd03209">
    <property type="entry name" value="GST_C_Mu"/>
    <property type="match status" value="1"/>
</dbReference>
<keyword evidence="11" id="KW-1185">Reference proteome</keyword>
<proteinExistence type="inferred from homology"/>
<dbReference type="Proteomes" id="UP000694545">
    <property type="component" value="Unplaced"/>
</dbReference>
<dbReference type="PANTHER" id="PTHR11571">
    <property type="entry name" value="GLUTATHIONE S-TRANSFERASE"/>
    <property type="match status" value="1"/>
</dbReference>
<evidence type="ECO:0000256" key="7">
    <source>
        <dbReference type="RuleBase" id="RU003494"/>
    </source>
</evidence>
<dbReference type="OrthoDB" id="4951845at2759"/>
<dbReference type="Gene3D" id="1.20.1050.10">
    <property type="match status" value="1"/>
</dbReference>
<feature type="domain" description="GST N-terminal" evidence="8">
    <location>
        <begin position="1"/>
        <end position="89"/>
    </location>
</feature>
<dbReference type="OMA" id="ADFIMYE"/>
<dbReference type="PROSITE" id="PS50404">
    <property type="entry name" value="GST_NTER"/>
    <property type="match status" value="1"/>
</dbReference>
<comment type="catalytic activity">
    <reaction evidence="7">
        <text>RX + glutathione = an S-substituted glutathione + a halide anion + H(+)</text>
        <dbReference type="Rhea" id="RHEA:16437"/>
        <dbReference type="ChEBI" id="CHEBI:15378"/>
        <dbReference type="ChEBI" id="CHEBI:16042"/>
        <dbReference type="ChEBI" id="CHEBI:17792"/>
        <dbReference type="ChEBI" id="CHEBI:57925"/>
        <dbReference type="ChEBI" id="CHEBI:90779"/>
        <dbReference type="EC" id="2.5.1.18"/>
    </reaction>
</comment>
<dbReference type="InterPro" id="IPR036249">
    <property type="entry name" value="Thioredoxin-like_sf"/>
</dbReference>
<dbReference type="KEGG" id="vko:123033972"/>
<evidence type="ECO:0000313" key="10">
    <source>
        <dbReference type="Ensembl" id="ENSVKKP00000008257.1"/>
    </source>
</evidence>
<dbReference type="GO" id="GO:0006629">
    <property type="term" value="P:lipid metabolic process"/>
    <property type="evidence" value="ECO:0007669"/>
    <property type="project" value="UniProtKB-KW"/>
</dbReference>
<dbReference type="CDD" id="cd03075">
    <property type="entry name" value="GST_N_Mu"/>
    <property type="match status" value="1"/>
</dbReference>
<sequence length="219" mass="25839">MGVTLGYWDIRGLANPIRLLLEYTGTSYEDKHYSGLGEAPDIDRSQWTNVKEKLGLDFPNLPYLIDGERKITQSNAILRYIARKHKMCGENEDEMIRVDILENQVMDFRMGFARLCYSPDFEKLKPEYMEQLPGKLKQFSQFLGDKKWFVGKKITYVDFLVYDVLDQQRIFEPKCLDQFRNLKDFLARFEALEKISAYINSARYIKTPIFWKTALWGNK</sequence>
<organism evidence="10 11">
    <name type="scientific">Varanus komodoensis</name>
    <name type="common">Komodo dragon</name>
    <dbReference type="NCBI Taxonomy" id="61221"/>
    <lineage>
        <taxon>Eukaryota</taxon>
        <taxon>Metazoa</taxon>
        <taxon>Chordata</taxon>
        <taxon>Craniata</taxon>
        <taxon>Vertebrata</taxon>
        <taxon>Euteleostomi</taxon>
        <taxon>Lepidosauria</taxon>
        <taxon>Squamata</taxon>
        <taxon>Bifurcata</taxon>
        <taxon>Unidentata</taxon>
        <taxon>Episquamata</taxon>
        <taxon>Toxicofera</taxon>
        <taxon>Anguimorpha</taxon>
        <taxon>Paleoanguimorpha</taxon>
        <taxon>Varanoidea</taxon>
        <taxon>Varanidae</taxon>
        <taxon>Varanus</taxon>
    </lineage>
</organism>
<evidence type="ECO:0000256" key="6">
    <source>
        <dbReference type="ARBA" id="ARBA00023098"/>
    </source>
</evidence>
<reference evidence="10" key="2">
    <citation type="submission" date="2025-09" db="UniProtKB">
        <authorList>
            <consortium name="Ensembl"/>
        </authorList>
    </citation>
    <scope>IDENTIFICATION</scope>
</reference>
<evidence type="ECO:0000256" key="5">
    <source>
        <dbReference type="ARBA" id="ARBA00022679"/>
    </source>
</evidence>
<comment type="subunit">
    <text evidence="3">Homodimer.</text>
</comment>
<evidence type="ECO:0000256" key="2">
    <source>
        <dbReference type="ARBA" id="ARBA00005861"/>
    </source>
</evidence>
<accession>A0A8D2J963</accession>
<evidence type="ECO:0000256" key="3">
    <source>
        <dbReference type="ARBA" id="ARBA00011738"/>
    </source>
</evidence>
<dbReference type="InterPro" id="IPR036282">
    <property type="entry name" value="Glutathione-S-Trfase_C_sf"/>
</dbReference>
<evidence type="ECO:0000313" key="11">
    <source>
        <dbReference type="Proteomes" id="UP000694545"/>
    </source>
</evidence>
<dbReference type="GeneID" id="123033972"/>
<dbReference type="RefSeq" id="XP_044306889.1">
    <property type="nucleotide sequence ID" value="XM_044450954.1"/>
</dbReference>
<dbReference type="GO" id="GO:0042802">
    <property type="term" value="F:identical protein binding"/>
    <property type="evidence" value="ECO:0007669"/>
    <property type="project" value="UniProtKB-ARBA"/>
</dbReference>
<evidence type="ECO:0000256" key="4">
    <source>
        <dbReference type="ARBA" id="ARBA00022490"/>
    </source>
</evidence>
<dbReference type="InterPro" id="IPR010987">
    <property type="entry name" value="Glutathione-S-Trfase_C-like"/>
</dbReference>